<dbReference type="AlphaFoldDB" id="A0A9P4Z1F2"/>
<accession>A0A9P4Z1F2</accession>
<reference evidence="3" key="1">
    <citation type="submission" date="2020-03" db="EMBL/GenBank/DDBJ databases">
        <title>Site-based positive gene gene selection in Geosmithia morbida across the United States reveals a broad range of putative effectors and factors for local host and environmental adapation.</title>
        <authorList>
            <person name="Onufrak A."/>
            <person name="Murdoch R.W."/>
            <person name="Gazis R."/>
            <person name="Huff M."/>
            <person name="Staton M."/>
            <person name="Klingeman W."/>
            <person name="Hadziabdic D."/>
        </authorList>
    </citation>
    <scope>NUCLEOTIDE SEQUENCE</scope>
    <source>
        <strain evidence="3">1262</strain>
    </source>
</reference>
<organism evidence="3 4">
    <name type="scientific">Geosmithia morbida</name>
    <dbReference type="NCBI Taxonomy" id="1094350"/>
    <lineage>
        <taxon>Eukaryota</taxon>
        <taxon>Fungi</taxon>
        <taxon>Dikarya</taxon>
        <taxon>Ascomycota</taxon>
        <taxon>Pezizomycotina</taxon>
        <taxon>Sordariomycetes</taxon>
        <taxon>Hypocreomycetidae</taxon>
        <taxon>Hypocreales</taxon>
        <taxon>Bionectriaceae</taxon>
        <taxon>Geosmithia</taxon>
    </lineage>
</organism>
<name>A0A9P4Z1F2_9HYPO</name>
<dbReference type="RefSeq" id="XP_035325588.1">
    <property type="nucleotide sequence ID" value="XM_035462658.1"/>
</dbReference>
<dbReference type="SUPFAM" id="SSF81383">
    <property type="entry name" value="F-box domain"/>
    <property type="match status" value="1"/>
</dbReference>
<dbReference type="GeneID" id="55966903"/>
<dbReference type="Proteomes" id="UP000749293">
    <property type="component" value="Unassembled WGS sequence"/>
</dbReference>
<dbReference type="EMBL" id="JAANYQ010000001">
    <property type="protein sequence ID" value="KAF4126936.1"/>
    <property type="molecule type" value="Genomic_DNA"/>
</dbReference>
<evidence type="ECO:0000256" key="1">
    <source>
        <dbReference type="SAM" id="MobiDB-lite"/>
    </source>
</evidence>
<evidence type="ECO:0000313" key="4">
    <source>
        <dbReference type="Proteomes" id="UP000749293"/>
    </source>
</evidence>
<comment type="caution">
    <text evidence="3">The sequence shown here is derived from an EMBL/GenBank/DDBJ whole genome shotgun (WGS) entry which is preliminary data.</text>
</comment>
<evidence type="ECO:0000259" key="2">
    <source>
        <dbReference type="PROSITE" id="PS50181"/>
    </source>
</evidence>
<dbReference type="OrthoDB" id="5281164at2759"/>
<feature type="region of interest" description="Disordered" evidence="1">
    <location>
        <begin position="1"/>
        <end position="37"/>
    </location>
</feature>
<feature type="domain" description="F-box" evidence="2">
    <location>
        <begin position="43"/>
        <end position="89"/>
    </location>
</feature>
<dbReference type="InterPro" id="IPR036047">
    <property type="entry name" value="F-box-like_dom_sf"/>
</dbReference>
<keyword evidence="4" id="KW-1185">Reference proteome</keyword>
<sequence>MTSPLGLGHRRRDVTSPGPTTNHDDDDSIGNKAATAAPEAAQSLSLMHLPPEMHVAISDFLTYPDALSLKHTNRHFYSLVDTDFELKIEWLLQRRSLHLECPSNHRCALGSDLRFCRGSVPSVHPSRLRIRLG</sequence>
<gene>
    <name evidence="3" type="ORF">GMORB2_0673</name>
</gene>
<protein>
    <submittedName>
        <fullName evidence="3">F-box domain protein</fullName>
    </submittedName>
</protein>
<dbReference type="InterPro" id="IPR001810">
    <property type="entry name" value="F-box_dom"/>
</dbReference>
<proteinExistence type="predicted"/>
<evidence type="ECO:0000313" key="3">
    <source>
        <dbReference type="EMBL" id="KAF4126936.1"/>
    </source>
</evidence>
<dbReference type="PROSITE" id="PS50181">
    <property type="entry name" value="FBOX"/>
    <property type="match status" value="1"/>
</dbReference>